<feature type="region of interest" description="Disordered" evidence="1">
    <location>
        <begin position="50"/>
        <end position="74"/>
    </location>
</feature>
<comment type="caution">
    <text evidence="3">The sequence shown here is derived from an EMBL/GenBank/DDBJ whole genome shotgun (WGS) entry which is preliminary data.</text>
</comment>
<protein>
    <submittedName>
        <fullName evidence="3">Helix-turn-helix transcriptional regulator</fullName>
    </submittedName>
</protein>
<gene>
    <name evidence="3" type="ORF">GCM10009765_23410</name>
</gene>
<accession>A0ABN2GLU9</accession>
<organism evidence="3 4">
    <name type="scientific">Fodinicola feengrottensis</name>
    <dbReference type="NCBI Taxonomy" id="435914"/>
    <lineage>
        <taxon>Bacteria</taxon>
        <taxon>Bacillati</taxon>
        <taxon>Actinomycetota</taxon>
        <taxon>Actinomycetes</taxon>
        <taxon>Mycobacteriales</taxon>
        <taxon>Fodinicola</taxon>
    </lineage>
</organism>
<dbReference type="Gene3D" id="1.10.260.40">
    <property type="entry name" value="lambda repressor-like DNA-binding domains"/>
    <property type="match status" value="1"/>
</dbReference>
<dbReference type="Pfam" id="PF19054">
    <property type="entry name" value="DUF5753"/>
    <property type="match status" value="1"/>
</dbReference>
<name>A0ABN2GLU9_9ACTN</name>
<dbReference type="EMBL" id="BAAANY010000008">
    <property type="protein sequence ID" value="GAA1673379.1"/>
    <property type="molecule type" value="Genomic_DNA"/>
</dbReference>
<evidence type="ECO:0000259" key="2">
    <source>
        <dbReference type="PROSITE" id="PS50943"/>
    </source>
</evidence>
<evidence type="ECO:0000313" key="3">
    <source>
        <dbReference type="EMBL" id="GAA1673379.1"/>
    </source>
</evidence>
<dbReference type="PROSITE" id="PS50943">
    <property type="entry name" value="HTH_CROC1"/>
    <property type="match status" value="1"/>
</dbReference>
<dbReference type="InterPro" id="IPR043917">
    <property type="entry name" value="DUF5753"/>
</dbReference>
<keyword evidence="4" id="KW-1185">Reference proteome</keyword>
<feature type="compositionally biased region" description="Pro residues" evidence="1">
    <location>
        <begin position="1"/>
        <end position="10"/>
    </location>
</feature>
<evidence type="ECO:0000256" key="1">
    <source>
        <dbReference type="SAM" id="MobiDB-lite"/>
    </source>
</evidence>
<dbReference type="SMART" id="SM00530">
    <property type="entry name" value="HTH_XRE"/>
    <property type="match status" value="1"/>
</dbReference>
<feature type="compositionally biased region" description="Low complexity" evidence="1">
    <location>
        <begin position="11"/>
        <end position="30"/>
    </location>
</feature>
<dbReference type="Pfam" id="PF13560">
    <property type="entry name" value="HTH_31"/>
    <property type="match status" value="1"/>
</dbReference>
<dbReference type="InterPro" id="IPR001387">
    <property type="entry name" value="Cro/C1-type_HTH"/>
</dbReference>
<feature type="region of interest" description="Disordered" evidence="1">
    <location>
        <begin position="1"/>
        <end position="38"/>
    </location>
</feature>
<dbReference type="InterPro" id="IPR010982">
    <property type="entry name" value="Lambda_DNA-bd_dom_sf"/>
</dbReference>
<sequence length="315" mass="34967">MPPGDSPPPTVTTNPPKTSPASRSNSPSSSVQHDRRQLGARLRQLRKAAGLTGRQLGEATAQDSTRVSKLENGVQEPTDQDLVTWCTACGALDQVESLRTEVRRISTAYLELKQQAKAGMKRVLGAHTNQRYATTRRFRVYEQNVIPGLFQTADYAAAMLSSWIDFLDTPNDLDEAVTIRLERQKILYDQRKRFEIVLDEHALYKRFGSISTQIGQLDRLLTVMDFPTVSLGIIPTDAARGPVPVPSIGFWIFNDTLAALETPTATLEVTKKSEIQLYARLFDGLRTNASYRSNARSLLTKAITTLTVQLGSDPF</sequence>
<proteinExistence type="predicted"/>
<feature type="domain" description="HTH cro/C1-type" evidence="2">
    <location>
        <begin position="42"/>
        <end position="95"/>
    </location>
</feature>
<dbReference type="CDD" id="cd00093">
    <property type="entry name" value="HTH_XRE"/>
    <property type="match status" value="1"/>
</dbReference>
<evidence type="ECO:0000313" key="4">
    <source>
        <dbReference type="Proteomes" id="UP001500618"/>
    </source>
</evidence>
<dbReference type="Proteomes" id="UP001500618">
    <property type="component" value="Unassembled WGS sequence"/>
</dbReference>
<dbReference type="SUPFAM" id="SSF47413">
    <property type="entry name" value="lambda repressor-like DNA-binding domains"/>
    <property type="match status" value="1"/>
</dbReference>
<reference evidence="3 4" key="1">
    <citation type="journal article" date="2019" name="Int. J. Syst. Evol. Microbiol.">
        <title>The Global Catalogue of Microorganisms (GCM) 10K type strain sequencing project: providing services to taxonomists for standard genome sequencing and annotation.</title>
        <authorList>
            <consortium name="The Broad Institute Genomics Platform"/>
            <consortium name="The Broad Institute Genome Sequencing Center for Infectious Disease"/>
            <person name="Wu L."/>
            <person name="Ma J."/>
        </authorList>
    </citation>
    <scope>NUCLEOTIDE SEQUENCE [LARGE SCALE GENOMIC DNA]</scope>
    <source>
        <strain evidence="3 4">JCM 14718</strain>
    </source>
</reference>